<dbReference type="InterPro" id="IPR010998">
    <property type="entry name" value="Integrase_recombinase_N"/>
</dbReference>
<feature type="repeat" description="ANK" evidence="4">
    <location>
        <begin position="1016"/>
        <end position="1048"/>
    </location>
</feature>
<dbReference type="InterPro" id="IPR001315">
    <property type="entry name" value="CARD"/>
</dbReference>
<dbReference type="Gene3D" id="1.10.533.10">
    <property type="entry name" value="Death Domain, Fas"/>
    <property type="match status" value="2"/>
</dbReference>
<proteinExistence type="predicted"/>
<name>A0A8B6GA11_MYTGA</name>
<dbReference type="SUPFAM" id="SSF52540">
    <property type="entry name" value="P-loop containing nucleoside triphosphate hydrolases"/>
    <property type="match status" value="1"/>
</dbReference>
<keyword evidence="2 4" id="KW-0040">ANK repeat</keyword>
<sequence>MESQKKEVIVSVHMNHEVRPEIIEVVEQQDGISSYPNKSTSPESVVKAGANFFTSNVSAKELDGFVETTFFTMKSNLPGPLISGPNYDEFLHNVTLDTTVLDGLIAKCCLTIEDREDIMNERRLSERNRMILNILMARPYGTFQTFKEELIEFDRSKIDLVSKMKNYDFEGDYNLAVFEVMDLSSHTIKLQKNFKILVNELATTNTIVDHLISDEVLCLEDQDEVCAPGNTKEQSNRLLLTKLMYKNADAYTHFLSALEEDTCYEELSKRIKNTEVTEEDKIKIHIGRITAKENKEKHTRDIHKREQTENIIPRNIQDQHNVLIEQWRNEDDSFVCTRAADEVLKRIRNNISVIVSGNAGVGKTATMRHVALLLKKEGYRIIPTCTPKDLRRFSQKGVKTLFVIDDICGHFTLNNNQVDKWEEILAIVQPFLEQNPCKIIATCRLQVFKDAKFKALSLFNSSECNLNSETIKFTKEELSRLAEMYFQEHADDVKGLSDQFDFFPLLCKLYQKSNCKEIKQFFHNPFEFYRNEIESFRIEGEGGKLKYCCLVICVLFNNRIAEKQLQSQDTHTQDLLEKTFTECKLNKGTSVECLKDSFQTLEDTFLSKVDGTYRTIHDKLFDFLAQIVVRNNVDLCISKCSSDFIRERFIWNPVFTSQNNTNLSIALFDTHVDIYIDRLIQDWFKGLTASVFCNINMKNHEFIDKLMKALNNLDASEKKRLAQKTDNESSDSPLLLSSFIGNISLTKWLLENTGIPAKSKNLREVVSRVNRNNYIHPHINMQRENGTTSLYIACENGHLELLKMLLRYGADATLKKNTDDSPLSVACENGHTAIVNEILRNTDVDKDYQNKNGYSPLYFACQNGHAQIVQNLLIYKANINLCSKLDASPLFIACEKGYLSIVKNLLNYGANINRQNNTGQVPLHAACYKNHVEVVRMLLDKVNISVNILDNKNISPLYATCQCSKGHFEAMELLLQHNADVNIGRQPLIMTCANGNIKMSNHLIEHKADVNSCRSDGVSPLFMACQHRHYETVCLLFKFNADPNVHRENCASPLMIASQNGDVEIVEKLLKHGCNINRCTSDGVSSLYLASQNGHSNVVSQLIEAGASLDMSDTDGKTALFKACQNGHLEIVLKLLTCKANAHLRMVNNVSPMEIAEKNKHLEIMKVLKKLEIDETKLIQTKFDRTVIEAIRTSGIDEDRIISEGFIKKNCELLTCLIFSRSDNTVRSYFNAFKRRKRFILLHGHVYLPAQPVHVAVYLTDLVKNGSTYHPMYNAIHGIKWAHEINGLKDPTTNTFVTSILEASKRED</sequence>
<dbReference type="GO" id="GO:0003677">
    <property type="term" value="F:DNA binding"/>
    <property type="evidence" value="ECO:0007669"/>
    <property type="project" value="UniProtKB-KW"/>
</dbReference>
<keyword evidence="3" id="KW-0238">DNA-binding</keyword>
<feature type="domain" description="CARD" evidence="5">
    <location>
        <begin position="90"/>
        <end position="154"/>
    </location>
</feature>
<gene>
    <name evidence="6" type="ORF">MGAL_10B068994</name>
</gene>
<dbReference type="Gene3D" id="1.25.40.20">
    <property type="entry name" value="Ankyrin repeat-containing domain"/>
    <property type="match status" value="3"/>
</dbReference>
<feature type="repeat" description="ANK" evidence="4">
    <location>
        <begin position="785"/>
        <end position="817"/>
    </location>
</feature>
<organism evidence="6 7">
    <name type="scientific">Mytilus galloprovincialis</name>
    <name type="common">Mediterranean mussel</name>
    <dbReference type="NCBI Taxonomy" id="29158"/>
    <lineage>
        <taxon>Eukaryota</taxon>
        <taxon>Metazoa</taxon>
        <taxon>Spiralia</taxon>
        <taxon>Lophotrochozoa</taxon>
        <taxon>Mollusca</taxon>
        <taxon>Bivalvia</taxon>
        <taxon>Autobranchia</taxon>
        <taxon>Pteriomorphia</taxon>
        <taxon>Mytilida</taxon>
        <taxon>Mytiloidea</taxon>
        <taxon>Mytilidae</taxon>
        <taxon>Mytilinae</taxon>
        <taxon>Mytilus</taxon>
    </lineage>
</organism>
<dbReference type="Pfam" id="PF00023">
    <property type="entry name" value="Ank"/>
    <property type="match status" value="3"/>
</dbReference>
<dbReference type="SUPFAM" id="SSF47986">
    <property type="entry name" value="DEATH domain"/>
    <property type="match status" value="2"/>
</dbReference>
<dbReference type="InterPro" id="IPR002110">
    <property type="entry name" value="Ankyrin_rpt"/>
</dbReference>
<feature type="repeat" description="ANK" evidence="4">
    <location>
        <begin position="885"/>
        <end position="917"/>
    </location>
</feature>
<dbReference type="InterPro" id="IPR049050">
    <property type="entry name" value="nSTAND3"/>
</dbReference>
<dbReference type="CDD" id="cd01671">
    <property type="entry name" value="CARD"/>
    <property type="match status" value="2"/>
</dbReference>
<evidence type="ECO:0000256" key="2">
    <source>
        <dbReference type="ARBA" id="ARBA00023043"/>
    </source>
</evidence>
<comment type="caution">
    <text evidence="6">The sequence shown here is derived from an EMBL/GenBank/DDBJ whole genome shotgun (WGS) entry which is preliminary data.</text>
</comment>
<evidence type="ECO:0000259" key="5">
    <source>
        <dbReference type="PROSITE" id="PS50209"/>
    </source>
</evidence>
<evidence type="ECO:0000256" key="3">
    <source>
        <dbReference type="ARBA" id="ARBA00023125"/>
    </source>
</evidence>
<dbReference type="Proteomes" id="UP000596742">
    <property type="component" value="Unassembled WGS sequence"/>
</dbReference>
<dbReference type="SMART" id="SM00248">
    <property type="entry name" value="ANK"/>
    <property type="match status" value="13"/>
</dbReference>
<dbReference type="EMBL" id="UYJE01008074">
    <property type="protein sequence ID" value="VDI60848.1"/>
    <property type="molecule type" value="Genomic_DNA"/>
</dbReference>
<protein>
    <recommendedName>
        <fullName evidence="5">CARD domain-containing protein</fullName>
    </recommendedName>
</protein>
<keyword evidence="1" id="KW-0677">Repeat</keyword>
<evidence type="ECO:0000256" key="1">
    <source>
        <dbReference type="ARBA" id="ARBA00022737"/>
    </source>
</evidence>
<feature type="repeat" description="ANK" evidence="4">
    <location>
        <begin position="852"/>
        <end position="884"/>
    </location>
</feature>
<dbReference type="PANTHER" id="PTHR24198:SF165">
    <property type="entry name" value="ANKYRIN REPEAT-CONTAINING PROTEIN-RELATED"/>
    <property type="match status" value="1"/>
</dbReference>
<feature type="domain" description="CARD" evidence="5">
    <location>
        <begin position="190"/>
        <end position="260"/>
    </location>
</feature>
<feature type="repeat" description="ANK" evidence="4">
    <location>
        <begin position="1082"/>
        <end position="1114"/>
    </location>
</feature>
<dbReference type="InterPro" id="IPR027417">
    <property type="entry name" value="P-loop_NTPase"/>
</dbReference>
<dbReference type="Pfam" id="PF12796">
    <property type="entry name" value="Ank_2"/>
    <property type="match status" value="3"/>
</dbReference>
<accession>A0A8B6GA11</accession>
<dbReference type="InterPro" id="IPR011029">
    <property type="entry name" value="DEATH-like_dom_sf"/>
</dbReference>
<dbReference type="SUPFAM" id="SSF140860">
    <property type="entry name" value="Pseudo ankyrin repeat-like"/>
    <property type="match status" value="1"/>
</dbReference>
<dbReference type="PROSITE" id="PS50297">
    <property type="entry name" value="ANK_REP_REGION"/>
    <property type="match status" value="6"/>
</dbReference>
<dbReference type="Pfam" id="PF00619">
    <property type="entry name" value="CARD"/>
    <property type="match status" value="1"/>
</dbReference>
<feature type="repeat" description="ANK" evidence="4">
    <location>
        <begin position="1049"/>
        <end position="1081"/>
    </location>
</feature>
<dbReference type="PRINTS" id="PR01415">
    <property type="entry name" value="ANKYRIN"/>
</dbReference>
<dbReference type="SUPFAM" id="SSF47823">
    <property type="entry name" value="lambda integrase-like, N-terminal domain"/>
    <property type="match status" value="1"/>
</dbReference>
<feature type="repeat" description="ANK" evidence="4">
    <location>
        <begin position="918"/>
        <end position="941"/>
    </location>
</feature>
<keyword evidence="7" id="KW-1185">Reference proteome</keyword>
<dbReference type="Gene3D" id="1.10.150.130">
    <property type="match status" value="1"/>
</dbReference>
<evidence type="ECO:0000256" key="4">
    <source>
        <dbReference type="PROSITE-ProRule" id="PRU00023"/>
    </source>
</evidence>
<reference evidence="6" key="1">
    <citation type="submission" date="2018-11" db="EMBL/GenBank/DDBJ databases">
        <authorList>
            <person name="Alioto T."/>
            <person name="Alioto T."/>
        </authorList>
    </citation>
    <scope>NUCLEOTIDE SEQUENCE</scope>
</reference>
<dbReference type="PROSITE" id="PS50088">
    <property type="entry name" value="ANK_REPEAT"/>
    <property type="match status" value="7"/>
</dbReference>
<dbReference type="InterPro" id="IPR036770">
    <property type="entry name" value="Ankyrin_rpt-contain_sf"/>
</dbReference>
<dbReference type="PANTHER" id="PTHR24198">
    <property type="entry name" value="ANKYRIN REPEAT AND PROTEIN KINASE DOMAIN-CONTAINING PROTEIN"/>
    <property type="match status" value="1"/>
</dbReference>
<dbReference type="SUPFAM" id="SSF48403">
    <property type="entry name" value="Ankyrin repeat"/>
    <property type="match status" value="1"/>
</dbReference>
<dbReference type="PROSITE" id="PS50209">
    <property type="entry name" value="CARD"/>
    <property type="match status" value="2"/>
</dbReference>
<evidence type="ECO:0000313" key="7">
    <source>
        <dbReference type="Proteomes" id="UP000596742"/>
    </source>
</evidence>
<dbReference type="Pfam" id="PF20720">
    <property type="entry name" value="nSTAND3"/>
    <property type="match status" value="1"/>
</dbReference>
<dbReference type="GO" id="GO:0042981">
    <property type="term" value="P:regulation of apoptotic process"/>
    <property type="evidence" value="ECO:0007669"/>
    <property type="project" value="InterPro"/>
</dbReference>
<dbReference type="OrthoDB" id="3689848at2759"/>
<evidence type="ECO:0000313" key="6">
    <source>
        <dbReference type="EMBL" id="VDI60848.1"/>
    </source>
</evidence>